<keyword evidence="1" id="KW-1133">Transmembrane helix</keyword>
<proteinExistence type="predicted"/>
<dbReference type="KEGG" id="bcq:BCQ_PI088"/>
<accession>B9J627</accession>
<keyword evidence="1" id="KW-0812">Transmembrane</keyword>
<gene>
    <name evidence="2" type="ordered locus">BCQ_PI088</name>
</gene>
<reference evidence="2 3" key="1">
    <citation type="journal article" date="2009" name="J. Bacteriol.">
        <title>Complete genome sequence of the extremophilic Bacillus cereus strain Q1 with industrial applications.</title>
        <authorList>
            <person name="Xiong Z."/>
            <person name="Jiang Y."/>
            <person name="Qi D."/>
            <person name="Lu H."/>
            <person name="Yang F."/>
            <person name="Yang J."/>
            <person name="Chen L."/>
            <person name="Sun L."/>
            <person name="Xu X."/>
            <person name="Xue Y."/>
            <person name="Zhu Y."/>
            <person name="Jin Q."/>
        </authorList>
    </citation>
    <scope>NUCLEOTIDE SEQUENCE [LARGE SCALE GENOMIC DNA]</scope>
    <source>
        <strain evidence="2 3">Q1</strain>
        <plasmid evidence="2 3">pBc239</plasmid>
    </source>
</reference>
<keyword evidence="1" id="KW-0472">Membrane</keyword>
<name>B9J627_BACCQ</name>
<dbReference type="Proteomes" id="UP000000441">
    <property type="component" value="Plasmid pBc239"/>
</dbReference>
<evidence type="ECO:0000313" key="2">
    <source>
        <dbReference type="EMBL" id="ACM15822.1"/>
    </source>
</evidence>
<feature type="transmembrane region" description="Helical" evidence="1">
    <location>
        <begin position="12"/>
        <end position="30"/>
    </location>
</feature>
<geneLocation type="plasmid" evidence="2 3">
    <name>pBc239</name>
</geneLocation>
<sequence>MYKSNEKTNANVIVCFFITIITIIIVWFVFPAIQSAMTEYEIEEETVKKGRLVQAKVIDKKFIEGDPGNPLMGDTGSPDKHLITLYTNEKMRIIDVKSDVFNQIDVGNEIKAYEYKERITIEQEKRKSGWD</sequence>
<dbReference type="EMBL" id="CP000228">
    <property type="protein sequence ID" value="ACM15822.1"/>
    <property type="molecule type" value="Genomic_DNA"/>
</dbReference>
<evidence type="ECO:0000256" key="1">
    <source>
        <dbReference type="SAM" id="Phobius"/>
    </source>
</evidence>
<dbReference type="HOGENOM" id="CLU_167384_0_0_9"/>
<protein>
    <submittedName>
        <fullName evidence="2">Uncharacterized protein</fullName>
    </submittedName>
</protein>
<keyword evidence="2" id="KW-0614">Plasmid</keyword>
<dbReference type="AlphaFoldDB" id="B9J627"/>
<evidence type="ECO:0000313" key="3">
    <source>
        <dbReference type="Proteomes" id="UP000000441"/>
    </source>
</evidence>
<organism evidence="2 3">
    <name type="scientific">Bacillus cereus (strain Q1)</name>
    <dbReference type="NCBI Taxonomy" id="361100"/>
    <lineage>
        <taxon>Bacteria</taxon>
        <taxon>Bacillati</taxon>
        <taxon>Bacillota</taxon>
        <taxon>Bacilli</taxon>
        <taxon>Bacillales</taxon>
        <taxon>Bacillaceae</taxon>
        <taxon>Bacillus</taxon>
        <taxon>Bacillus cereus group</taxon>
    </lineage>
</organism>